<comment type="caution">
    <text evidence="2">The sequence shown here is derived from an EMBL/GenBank/DDBJ whole genome shotgun (WGS) entry which is preliminary data.</text>
</comment>
<dbReference type="AlphaFoldDB" id="A0A8K0G2Y0"/>
<dbReference type="Proteomes" id="UP000801492">
    <property type="component" value="Unassembled WGS sequence"/>
</dbReference>
<organism evidence="2 3">
    <name type="scientific">Ignelater luminosus</name>
    <name type="common">Cucubano</name>
    <name type="synonym">Pyrophorus luminosus</name>
    <dbReference type="NCBI Taxonomy" id="2038154"/>
    <lineage>
        <taxon>Eukaryota</taxon>
        <taxon>Metazoa</taxon>
        <taxon>Ecdysozoa</taxon>
        <taxon>Arthropoda</taxon>
        <taxon>Hexapoda</taxon>
        <taxon>Insecta</taxon>
        <taxon>Pterygota</taxon>
        <taxon>Neoptera</taxon>
        <taxon>Endopterygota</taxon>
        <taxon>Coleoptera</taxon>
        <taxon>Polyphaga</taxon>
        <taxon>Elateriformia</taxon>
        <taxon>Elateroidea</taxon>
        <taxon>Elateridae</taxon>
        <taxon>Agrypninae</taxon>
        <taxon>Pyrophorini</taxon>
        <taxon>Ignelater</taxon>
    </lineage>
</organism>
<dbReference type="EMBL" id="VTPC01087626">
    <property type="protein sequence ID" value="KAF2886452.1"/>
    <property type="molecule type" value="Genomic_DNA"/>
</dbReference>
<feature type="region of interest" description="Disordered" evidence="1">
    <location>
        <begin position="148"/>
        <end position="173"/>
    </location>
</feature>
<keyword evidence="3" id="KW-1185">Reference proteome</keyword>
<gene>
    <name evidence="2" type="ORF">ILUMI_19721</name>
</gene>
<sequence>MLADVELLNTVREELIGKSGSDSISRNDVQTTYTNILSDNCIRYSVTSNYKPQLETLTTDNIPKAIIKKSANRRQAFSTKKFKAENTTFWTFDDDFSSYKPPLYTFCKTVLSGTKKILPNLEIEKKQFDKNASILTQNFVQAFKSKTSTYSDNDKDSQLPASTVTTGTRSRSGTATPLSVGLFLYTHRNQEIKSIVTK</sequence>
<evidence type="ECO:0000313" key="3">
    <source>
        <dbReference type="Proteomes" id="UP000801492"/>
    </source>
</evidence>
<accession>A0A8K0G2Y0</accession>
<evidence type="ECO:0000256" key="1">
    <source>
        <dbReference type="SAM" id="MobiDB-lite"/>
    </source>
</evidence>
<evidence type="ECO:0000313" key="2">
    <source>
        <dbReference type="EMBL" id="KAF2886452.1"/>
    </source>
</evidence>
<reference evidence="2" key="1">
    <citation type="submission" date="2019-08" db="EMBL/GenBank/DDBJ databases">
        <title>The genome of the North American firefly Photinus pyralis.</title>
        <authorList>
            <consortium name="Photinus pyralis genome working group"/>
            <person name="Fallon T.R."/>
            <person name="Sander Lower S.E."/>
            <person name="Weng J.-K."/>
        </authorList>
    </citation>
    <scope>NUCLEOTIDE SEQUENCE</scope>
    <source>
        <strain evidence="2">TRF0915ILg1</strain>
        <tissue evidence="2">Whole body</tissue>
    </source>
</reference>
<name>A0A8K0G2Y0_IGNLU</name>
<proteinExistence type="predicted"/>
<protein>
    <submittedName>
        <fullName evidence="2">Uncharacterized protein</fullName>
    </submittedName>
</protein>
<feature type="compositionally biased region" description="Low complexity" evidence="1">
    <location>
        <begin position="161"/>
        <end position="173"/>
    </location>
</feature>